<sequence length="461" mass="52655">MCDDLITAERAADTLKASPETTTLLRILDAADAQTNEIVEGRKENIKELEEGKKRETQTIASFREEVNRHLDLLEQGMKDELEKKHTQKTKELKKEVDTFQMNRNTIAYYRSLLELILRNGSGIQVLNELSKVAQQCQILEEKIHHRASKIKRVAYDVKQNDITSKMDSLGNIEFTHTAVVTTPAPEDWHKLRGKKSQAKAHPVRENTHDFLVIRYPSSKITGGTTMRSKLLLVDNSGREFRAYNEVGHRDENLTYIFKRNPWDITALPQRDGVDMVAVTMPNESIIEIIECGGTPVMEKHHYSTRNNCYGITYVEGQVIVACQSGLEIFELIEDHKLVSRSFLRMGSEKIQYVHAVDKSRFYYTDSADRGSLFCITPDGTEIFEYCNSNLRKPTGISTDSKGNVYVAGYHSNNIHQLSPEGALIHVITPRSRTFYKPTVLIEHENRMYSVFGKHKVIVFT</sequence>
<feature type="coiled-coil region" evidence="1">
    <location>
        <begin position="46"/>
        <end position="99"/>
    </location>
</feature>
<dbReference type="SUPFAM" id="SSF63825">
    <property type="entry name" value="YWTD domain"/>
    <property type="match status" value="1"/>
</dbReference>
<dbReference type="Pfam" id="PF06739">
    <property type="entry name" value="SBBP"/>
    <property type="match status" value="1"/>
</dbReference>
<evidence type="ECO:0000256" key="1">
    <source>
        <dbReference type="SAM" id="Coils"/>
    </source>
</evidence>
<protein>
    <submittedName>
        <fullName evidence="2">Uncharacterized protein</fullName>
    </submittedName>
</protein>
<dbReference type="EMBL" id="VSWD01000008">
    <property type="protein sequence ID" value="KAK3095527.1"/>
    <property type="molecule type" value="Genomic_DNA"/>
</dbReference>
<dbReference type="AlphaFoldDB" id="A0AA88XZK6"/>
<evidence type="ECO:0000313" key="3">
    <source>
        <dbReference type="Proteomes" id="UP001186944"/>
    </source>
</evidence>
<name>A0AA88XZK6_PINIB</name>
<evidence type="ECO:0000313" key="2">
    <source>
        <dbReference type="EMBL" id="KAK3095527.1"/>
    </source>
</evidence>
<reference evidence="2" key="1">
    <citation type="submission" date="2019-08" db="EMBL/GenBank/DDBJ databases">
        <title>The improved chromosome-level genome for the pearl oyster Pinctada fucata martensii using PacBio sequencing and Hi-C.</title>
        <authorList>
            <person name="Zheng Z."/>
        </authorList>
    </citation>
    <scope>NUCLEOTIDE SEQUENCE</scope>
    <source>
        <strain evidence="2">ZZ-2019</strain>
        <tissue evidence="2">Adductor muscle</tissue>
    </source>
</reference>
<dbReference type="Gene3D" id="2.120.10.30">
    <property type="entry name" value="TolB, C-terminal domain"/>
    <property type="match status" value="1"/>
</dbReference>
<dbReference type="InterPro" id="IPR010620">
    <property type="entry name" value="SBBP_repeat"/>
</dbReference>
<gene>
    <name evidence="2" type="ORF">FSP39_015685</name>
</gene>
<dbReference type="Proteomes" id="UP001186944">
    <property type="component" value="Unassembled WGS sequence"/>
</dbReference>
<organism evidence="2 3">
    <name type="scientific">Pinctada imbricata</name>
    <name type="common">Atlantic pearl-oyster</name>
    <name type="synonym">Pinctada martensii</name>
    <dbReference type="NCBI Taxonomy" id="66713"/>
    <lineage>
        <taxon>Eukaryota</taxon>
        <taxon>Metazoa</taxon>
        <taxon>Spiralia</taxon>
        <taxon>Lophotrochozoa</taxon>
        <taxon>Mollusca</taxon>
        <taxon>Bivalvia</taxon>
        <taxon>Autobranchia</taxon>
        <taxon>Pteriomorphia</taxon>
        <taxon>Pterioida</taxon>
        <taxon>Pterioidea</taxon>
        <taxon>Pteriidae</taxon>
        <taxon>Pinctada</taxon>
    </lineage>
</organism>
<dbReference type="InterPro" id="IPR011042">
    <property type="entry name" value="6-blade_b-propeller_TolB-like"/>
</dbReference>
<accession>A0AA88XZK6</accession>
<keyword evidence="3" id="KW-1185">Reference proteome</keyword>
<keyword evidence="1" id="KW-0175">Coiled coil</keyword>
<proteinExistence type="predicted"/>
<comment type="caution">
    <text evidence="2">The sequence shown here is derived from an EMBL/GenBank/DDBJ whole genome shotgun (WGS) entry which is preliminary data.</text>
</comment>